<proteinExistence type="predicted"/>
<dbReference type="Proteomes" id="UP001595955">
    <property type="component" value="Unassembled WGS sequence"/>
</dbReference>
<dbReference type="EMBL" id="JBHSGF010000001">
    <property type="protein sequence ID" value="MFC4553999.1"/>
    <property type="molecule type" value="Genomic_DNA"/>
</dbReference>
<gene>
    <name evidence="3" type="primary">cpaB</name>
    <name evidence="3" type="ORF">ACFO3F_01945</name>
</gene>
<name>A0ABV9D7K3_9MICO</name>
<evidence type="ECO:0000259" key="2">
    <source>
        <dbReference type="SMART" id="SM00858"/>
    </source>
</evidence>
<feature type="transmembrane region" description="Helical" evidence="1">
    <location>
        <begin position="27"/>
        <end position="46"/>
    </location>
</feature>
<dbReference type="RefSeq" id="WP_122823214.1">
    <property type="nucleotide sequence ID" value="NZ_CP033325.1"/>
</dbReference>
<accession>A0ABV9D7K3</accession>
<dbReference type="InterPro" id="IPR031571">
    <property type="entry name" value="RcpC_dom"/>
</dbReference>
<evidence type="ECO:0000256" key="1">
    <source>
        <dbReference type="SAM" id="Phobius"/>
    </source>
</evidence>
<sequence length="230" mass="23308">MLSRPGQDRPPVPPSQRRWRRVRRRAWLSRHVLLAVALAAGAWVVVGELRPPAPPTEQALVLARDVPAGTTLTASDLTVRRVAPGQVPAGALRSAAGVEGTTLAVGLPAGFWLSRSVLVGPGLSDGAPPGTVVVPVRLADAAVAQLLRPGDRVDLLAATSDAAGSPGAAQVVAERALVLAQQAPAAAGGLLGTSEVSAPLVFVALAPERVTEVVGASAWAPLRVVLAGAP</sequence>
<dbReference type="NCBIfam" id="TIGR03177">
    <property type="entry name" value="pilus_cpaB"/>
    <property type="match status" value="1"/>
</dbReference>
<dbReference type="Pfam" id="PF16976">
    <property type="entry name" value="RcpC"/>
    <property type="match status" value="1"/>
</dbReference>
<evidence type="ECO:0000313" key="3">
    <source>
        <dbReference type="EMBL" id="MFC4553999.1"/>
    </source>
</evidence>
<reference evidence="4" key="1">
    <citation type="journal article" date="2019" name="Int. J. Syst. Evol. Microbiol.">
        <title>The Global Catalogue of Microorganisms (GCM) 10K type strain sequencing project: providing services to taxonomists for standard genome sequencing and annotation.</title>
        <authorList>
            <consortium name="The Broad Institute Genomics Platform"/>
            <consortium name="The Broad Institute Genome Sequencing Center for Infectious Disease"/>
            <person name="Wu L."/>
            <person name="Ma J."/>
        </authorList>
    </citation>
    <scope>NUCLEOTIDE SEQUENCE [LARGE SCALE GENOMIC DNA]</scope>
    <source>
        <strain evidence="4">JCM 3369</strain>
    </source>
</reference>
<keyword evidence="1" id="KW-1133">Transmembrane helix</keyword>
<dbReference type="InterPro" id="IPR013974">
    <property type="entry name" value="SAF"/>
</dbReference>
<dbReference type="SUPFAM" id="SSF51269">
    <property type="entry name" value="AFP III-like domain"/>
    <property type="match status" value="1"/>
</dbReference>
<organism evidence="3 4">
    <name type="scientific">Georgenia faecalis</name>
    <dbReference type="NCBI Taxonomy" id="2483799"/>
    <lineage>
        <taxon>Bacteria</taxon>
        <taxon>Bacillati</taxon>
        <taxon>Actinomycetota</taxon>
        <taxon>Actinomycetes</taxon>
        <taxon>Micrococcales</taxon>
        <taxon>Bogoriellaceae</taxon>
        <taxon>Georgenia</taxon>
    </lineage>
</organism>
<feature type="domain" description="SAF" evidence="2">
    <location>
        <begin position="57"/>
        <end position="119"/>
    </location>
</feature>
<dbReference type="SMART" id="SM00858">
    <property type="entry name" value="SAF"/>
    <property type="match status" value="1"/>
</dbReference>
<dbReference type="Pfam" id="PF08666">
    <property type="entry name" value="SAF"/>
    <property type="match status" value="1"/>
</dbReference>
<keyword evidence="4" id="KW-1185">Reference proteome</keyword>
<dbReference type="InterPro" id="IPR036732">
    <property type="entry name" value="AFP_Neu5c_C_sf"/>
</dbReference>
<evidence type="ECO:0000313" key="4">
    <source>
        <dbReference type="Proteomes" id="UP001595955"/>
    </source>
</evidence>
<comment type="caution">
    <text evidence="3">The sequence shown here is derived from an EMBL/GenBank/DDBJ whole genome shotgun (WGS) entry which is preliminary data.</text>
</comment>
<keyword evidence="1" id="KW-0812">Transmembrane</keyword>
<dbReference type="InterPro" id="IPR017592">
    <property type="entry name" value="Pilus_assmbl_Flp-typ_CpaB"/>
</dbReference>
<keyword evidence="1" id="KW-0472">Membrane</keyword>
<protein>
    <submittedName>
        <fullName evidence="3">Flp pilus assembly protein CpaB</fullName>
    </submittedName>
</protein>
<dbReference type="CDD" id="cd11614">
    <property type="entry name" value="SAF_CpaB_FlgA_like"/>
    <property type="match status" value="1"/>
</dbReference>